<evidence type="ECO:0000313" key="3">
    <source>
        <dbReference type="Proteomes" id="UP000069632"/>
    </source>
</evidence>
<dbReference type="OrthoDB" id="5348519at2"/>
<keyword evidence="1" id="KW-1133">Transmembrane helix</keyword>
<accession>A0A128EJW8</accession>
<keyword evidence="2" id="KW-0131">Cell cycle</keyword>
<sequence>MRGIKTHFGVIISLVALLFSMQFGFFVNDLIKNYEFVMKNEYNIILVSKKELNKSDINATISEVADLEAISTKPMLKRLESKISKNSLDKLSQTLPKFYSVKLQFFPNNDELKTISEKLEKLDGISRVEVFAKAHDNVYRVLVLMKNLVYIFSFLITVLGLMLMLKQMRIWLYEHKERVEIMTLFGAPFFIKSFVLYKMAIVDSIISTIIVVLFYQFLPNFSFFQETMNIIGVSTQTIVLPEQGAVLFASSLILSLLIVTLVMFGIKRGSGR</sequence>
<keyword evidence="3" id="KW-1185">Reference proteome</keyword>
<dbReference type="InterPro" id="IPR004513">
    <property type="entry name" value="FtsX"/>
</dbReference>
<keyword evidence="1" id="KW-0812">Transmembrane</keyword>
<gene>
    <name evidence="2" type="ORF">ERS672216_01810</name>
</gene>
<dbReference type="AlphaFoldDB" id="A0A128EJW8"/>
<keyword evidence="2" id="KW-0132">Cell division</keyword>
<dbReference type="RefSeq" id="WP_075494963.1">
    <property type="nucleotide sequence ID" value="NZ_CP053844.1"/>
</dbReference>
<feature type="transmembrane region" description="Helical" evidence="1">
    <location>
        <begin position="245"/>
        <end position="266"/>
    </location>
</feature>
<proteinExistence type="predicted"/>
<organism evidence="2 3">
    <name type="scientific">Campylobacter geochelonis</name>
    <dbReference type="NCBI Taxonomy" id="1780362"/>
    <lineage>
        <taxon>Bacteria</taxon>
        <taxon>Pseudomonadati</taxon>
        <taxon>Campylobacterota</taxon>
        <taxon>Epsilonproteobacteria</taxon>
        <taxon>Campylobacterales</taxon>
        <taxon>Campylobacteraceae</taxon>
        <taxon>Campylobacter</taxon>
    </lineage>
</organism>
<feature type="transmembrane region" description="Helical" evidence="1">
    <location>
        <begin position="195"/>
        <end position="218"/>
    </location>
</feature>
<dbReference type="GO" id="GO:0032153">
    <property type="term" value="C:cell division site"/>
    <property type="evidence" value="ECO:0007669"/>
    <property type="project" value="TreeGrafter"/>
</dbReference>
<keyword evidence="1" id="KW-0472">Membrane</keyword>
<dbReference type="EMBL" id="FIZP01000016">
    <property type="protein sequence ID" value="CZE49220.1"/>
    <property type="molecule type" value="Genomic_DNA"/>
</dbReference>
<dbReference type="GO" id="GO:0051301">
    <property type="term" value="P:cell division"/>
    <property type="evidence" value="ECO:0007669"/>
    <property type="project" value="UniProtKB-KW"/>
</dbReference>
<dbReference type="PANTHER" id="PTHR47755:SF1">
    <property type="entry name" value="CELL DIVISION PROTEIN FTSX"/>
    <property type="match status" value="1"/>
</dbReference>
<feature type="transmembrane region" description="Helical" evidence="1">
    <location>
        <begin position="148"/>
        <end position="165"/>
    </location>
</feature>
<evidence type="ECO:0000256" key="1">
    <source>
        <dbReference type="SAM" id="Phobius"/>
    </source>
</evidence>
<evidence type="ECO:0000313" key="2">
    <source>
        <dbReference type="EMBL" id="CZE49220.1"/>
    </source>
</evidence>
<feature type="transmembrane region" description="Helical" evidence="1">
    <location>
        <begin position="7"/>
        <end position="27"/>
    </location>
</feature>
<reference evidence="2 3" key="1">
    <citation type="submission" date="2016-02" db="EMBL/GenBank/DDBJ databases">
        <authorList>
            <consortium name="Pathogen Informatics"/>
        </authorList>
    </citation>
    <scope>NUCLEOTIDE SEQUENCE [LARGE SCALE GENOMIC DNA]</scope>
    <source>
        <strain evidence="2 3">RC20</strain>
    </source>
</reference>
<dbReference type="Proteomes" id="UP000069632">
    <property type="component" value="Unassembled WGS sequence"/>
</dbReference>
<dbReference type="PANTHER" id="PTHR47755">
    <property type="entry name" value="CELL DIVISION PROTEIN FTSX"/>
    <property type="match status" value="1"/>
</dbReference>
<protein>
    <submittedName>
        <fullName evidence="2">Cell division protein FtsX</fullName>
    </submittedName>
</protein>
<dbReference type="GO" id="GO:0016020">
    <property type="term" value="C:membrane"/>
    <property type="evidence" value="ECO:0007669"/>
    <property type="project" value="InterPro"/>
</dbReference>
<name>A0A128EJW8_9BACT</name>